<organism evidence="7 8">
    <name type="scientific">Tritrichomonas foetus</name>
    <dbReference type="NCBI Taxonomy" id="1144522"/>
    <lineage>
        <taxon>Eukaryota</taxon>
        <taxon>Metamonada</taxon>
        <taxon>Parabasalia</taxon>
        <taxon>Tritrichomonadida</taxon>
        <taxon>Tritrichomonadidae</taxon>
        <taxon>Tritrichomonas</taxon>
    </lineage>
</organism>
<dbReference type="EMBL" id="MLAK01000068">
    <property type="protein sequence ID" value="OHT16828.1"/>
    <property type="molecule type" value="Genomic_DNA"/>
</dbReference>
<keyword evidence="8" id="KW-1185">Reference proteome</keyword>
<dbReference type="VEuPathDB" id="TrichDB:TRFO_12913"/>
<comment type="subcellular location">
    <subcellularLocation>
        <location evidence="1 6">Membrane</location>
        <topology evidence="1 6">Multi-pass membrane protein</topology>
    </subcellularLocation>
</comment>
<comment type="caution">
    <text evidence="7">The sequence shown here is derived from an EMBL/GenBank/DDBJ whole genome shotgun (WGS) entry which is preliminary data.</text>
</comment>
<evidence type="ECO:0000256" key="4">
    <source>
        <dbReference type="ARBA" id="ARBA00022989"/>
    </source>
</evidence>
<dbReference type="GO" id="GO:0009306">
    <property type="term" value="P:protein secretion"/>
    <property type="evidence" value="ECO:0007669"/>
    <property type="project" value="TreeGrafter"/>
</dbReference>
<protein>
    <recommendedName>
        <fullName evidence="6">Golgi apparatus membrane protein TVP23 homolog</fullName>
    </recommendedName>
</protein>
<dbReference type="InterPro" id="IPR008564">
    <property type="entry name" value="TVP23-like"/>
</dbReference>
<dbReference type="PANTHER" id="PTHR13019:SF7">
    <property type="entry name" value="GOLGI APPARATUS MEMBRANE PROTEIN TVP23"/>
    <property type="match status" value="1"/>
</dbReference>
<comment type="similarity">
    <text evidence="2 6">Belongs to the TVP23 family.</text>
</comment>
<evidence type="ECO:0000313" key="7">
    <source>
        <dbReference type="EMBL" id="OHT16828.1"/>
    </source>
</evidence>
<dbReference type="Proteomes" id="UP000179807">
    <property type="component" value="Unassembled WGS sequence"/>
</dbReference>
<dbReference type="GeneID" id="94831627"/>
<feature type="transmembrane region" description="Helical" evidence="6">
    <location>
        <begin position="118"/>
        <end position="139"/>
    </location>
</feature>
<evidence type="ECO:0000256" key="1">
    <source>
        <dbReference type="ARBA" id="ARBA00004141"/>
    </source>
</evidence>
<sequence length="222" mass="24986">MDDEQLQRLPIQDNEDLIQEHINGRISAPVGGAGRYFTIKVSVLLLYLLGVACGFWPTIQLTIVSIAAMTEFWLAKNVDGLELVGMRWSHEIGDSGDPRWVFYSRRDPYVPEPANSNVFWSGLFGGCILWLCITFWAMFDFTTMNTLIALFVLVLHSTNLAGFLACHSVSTKQADDVARSVLLGDNFESDKLEIEEDKEIPELNDGNLEIQIDNVEKLENDI</sequence>
<feature type="transmembrane region" description="Helical" evidence="6">
    <location>
        <begin position="44"/>
        <end position="69"/>
    </location>
</feature>
<dbReference type="AlphaFoldDB" id="A0A1J4L4C4"/>
<accession>A0A1J4L4C4</accession>
<dbReference type="PANTHER" id="PTHR13019">
    <property type="entry name" value="GOLGI APPARATUS MEMBRANE PROTEIN TVP23"/>
    <property type="match status" value="1"/>
</dbReference>
<evidence type="ECO:0000313" key="8">
    <source>
        <dbReference type="Proteomes" id="UP000179807"/>
    </source>
</evidence>
<evidence type="ECO:0000256" key="6">
    <source>
        <dbReference type="RuleBase" id="RU361206"/>
    </source>
</evidence>
<evidence type="ECO:0000256" key="3">
    <source>
        <dbReference type="ARBA" id="ARBA00022692"/>
    </source>
</evidence>
<dbReference type="Pfam" id="PF05832">
    <property type="entry name" value="DUF846"/>
    <property type="match status" value="1"/>
</dbReference>
<keyword evidence="4 6" id="KW-1133">Transmembrane helix</keyword>
<reference evidence="7" key="1">
    <citation type="submission" date="2016-10" db="EMBL/GenBank/DDBJ databases">
        <authorList>
            <person name="Benchimol M."/>
            <person name="Almeida L.G."/>
            <person name="Vasconcelos A.T."/>
            <person name="Perreira-Neves A."/>
            <person name="Rosa I.A."/>
            <person name="Tasca T."/>
            <person name="Bogo M.R."/>
            <person name="de Souza W."/>
        </authorList>
    </citation>
    <scope>NUCLEOTIDE SEQUENCE [LARGE SCALE GENOMIC DNA]</scope>
    <source>
        <strain evidence="7">K</strain>
    </source>
</reference>
<proteinExistence type="inferred from homology"/>
<dbReference type="OrthoDB" id="2151161at2759"/>
<dbReference type="RefSeq" id="XP_068369964.1">
    <property type="nucleotide sequence ID" value="XM_068496923.1"/>
</dbReference>
<dbReference type="GO" id="GO:0016192">
    <property type="term" value="P:vesicle-mediated transport"/>
    <property type="evidence" value="ECO:0007669"/>
    <property type="project" value="TreeGrafter"/>
</dbReference>
<gene>
    <name evidence="7" type="ORF">TRFO_12913</name>
</gene>
<feature type="transmembrane region" description="Helical" evidence="6">
    <location>
        <begin position="146"/>
        <end position="165"/>
    </location>
</feature>
<dbReference type="GO" id="GO:0000139">
    <property type="term" value="C:Golgi membrane"/>
    <property type="evidence" value="ECO:0007669"/>
    <property type="project" value="TreeGrafter"/>
</dbReference>
<keyword evidence="3 6" id="KW-0812">Transmembrane</keyword>
<name>A0A1J4L4C4_9EUKA</name>
<evidence type="ECO:0000256" key="2">
    <source>
        <dbReference type="ARBA" id="ARBA00005467"/>
    </source>
</evidence>
<evidence type="ECO:0000256" key="5">
    <source>
        <dbReference type="ARBA" id="ARBA00023136"/>
    </source>
</evidence>
<keyword evidence="5 6" id="KW-0472">Membrane</keyword>